<name>A0A382F0I5_9ZZZZ</name>
<sequence>MLKDAEGKREAEIDKLVSRLADTITPLIADHIVKNGSRKPMRLQHEFSSWKLVFDNYEPTVSSPKLGFFRRYRVQHRGKLAGYLSVDPKDRVFCYSHVPKENNILQFQLTIPVDEIVARLVSLYRKSGFILDIATIVDGAHHFAFNIRLRRIQVSDKPKRRPKPMKTGSKSNGVAKAKLAFMEREVRT</sequence>
<reference evidence="1" key="1">
    <citation type="submission" date="2018-05" db="EMBL/GenBank/DDBJ databases">
        <authorList>
            <person name="Lanie J.A."/>
            <person name="Ng W.-L."/>
            <person name="Kazmierczak K.M."/>
            <person name="Andrzejewski T.M."/>
            <person name="Davidsen T.M."/>
            <person name="Wayne K.J."/>
            <person name="Tettelin H."/>
            <person name="Glass J.I."/>
            <person name="Rusch D."/>
            <person name="Podicherti R."/>
            <person name="Tsui H.-C.T."/>
            <person name="Winkler M.E."/>
        </authorList>
    </citation>
    <scope>NUCLEOTIDE SEQUENCE</scope>
</reference>
<gene>
    <name evidence="1" type="ORF">METZ01_LOCUS208495</name>
</gene>
<proteinExistence type="predicted"/>
<organism evidence="1">
    <name type="scientific">marine metagenome</name>
    <dbReference type="NCBI Taxonomy" id="408172"/>
    <lineage>
        <taxon>unclassified sequences</taxon>
        <taxon>metagenomes</taxon>
        <taxon>ecological metagenomes</taxon>
    </lineage>
</organism>
<accession>A0A382F0I5</accession>
<dbReference type="EMBL" id="UINC01046970">
    <property type="protein sequence ID" value="SVB55641.1"/>
    <property type="molecule type" value="Genomic_DNA"/>
</dbReference>
<protein>
    <submittedName>
        <fullName evidence="1">Uncharacterized protein</fullName>
    </submittedName>
</protein>
<dbReference type="AlphaFoldDB" id="A0A382F0I5"/>
<evidence type="ECO:0000313" key="1">
    <source>
        <dbReference type="EMBL" id="SVB55641.1"/>
    </source>
</evidence>